<gene>
    <name evidence="2" type="ORF">METZ01_LOCUS42709</name>
</gene>
<dbReference type="InterPro" id="IPR023168">
    <property type="entry name" value="GatB_Yqey_C_2"/>
</dbReference>
<dbReference type="InterPro" id="IPR042184">
    <property type="entry name" value="YqeY/Aim41_N"/>
</dbReference>
<reference evidence="2" key="1">
    <citation type="submission" date="2018-05" db="EMBL/GenBank/DDBJ databases">
        <authorList>
            <person name="Lanie J.A."/>
            <person name="Ng W.-L."/>
            <person name="Kazmierczak K.M."/>
            <person name="Andrzejewski T.M."/>
            <person name="Davidsen T.M."/>
            <person name="Wayne K.J."/>
            <person name="Tettelin H."/>
            <person name="Glass J.I."/>
            <person name="Rusch D."/>
            <person name="Podicherti R."/>
            <person name="Tsui H.-C.T."/>
            <person name="Winkler M.E."/>
        </authorList>
    </citation>
    <scope>NUCLEOTIDE SEQUENCE</scope>
</reference>
<dbReference type="AlphaFoldDB" id="A0A381RDH5"/>
<dbReference type="GO" id="GO:0016884">
    <property type="term" value="F:carbon-nitrogen ligase activity, with glutamine as amido-N-donor"/>
    <property type="evidence" value="ECO:0007669"/>
    <property type="project" value="InterPro"/>
</dbReference>
<dbReference type="PANTHER" id="PTHR28055">
    <property type="entry name" value="ALTERED INHERITANCE OF MITOCHONDRIA PROTEIN 41, MITOCHONDRIAL"/>
    <property type="match status" value="1"/>
</dbReference>
<dbReference type="InterPro" id="IPR019004">
    <property type="entry name" value="YqeY/Aim41"/>
</dbReference>
<evidence type="ECO:0000256" key="1">
    <source>
        <dbReference type="SAM" id="MobiDB-lite"/>
    </source>
</evidence>
<protein>
    <recommendedName>
        <fullName evidence="3">GatB/YqeY domain-containing protein</fullName>
    </recommendedName>
</protein>
<dbReference type="EMBL" id="UINC01001845">
    <property type="protein sequence ID" value="SUZ89855.1"/>
    <property type="molecule type" value="Genomic_DNA"/>
</dbReference>
<dbReference type="Pfam" id="PF09424">
    <property type="entry name" value="YqeY"/>
    <property type="match status" value="1"/>
</dbReference>
<accession>A0A381RDH5</accession>
<organism evidence="2">
    <name type="scientific">marine metagenome</name>
    <dbReference type="NCBI Taxonomy" id="408172"/>
    <lineage>
        <taxon>unclassified sequences</taxon>
        <taxon>metagenomes</taxon>
        <taxon>ecological metagenomes</taxon>
    </lineage>
</organism>
<dbReference type="PANTHER" id="PTHR28055:SF1">
    <property type="entry name" value="ALTERED INHERITANCE OF MITOCHONDRIA PROTEIN 41, MITOCHONDRIAL"/>
    <property type="match status" value="1"/>
</dbReference>
<sequence length="151" mass="17179">MTEEKIKPLIQEEVKSSMKKGDREKTTTLRMAISEIKKEEIEKKSDLNDQEVTSILQKMIKQRKDSSNQFSSAGRDELAQKEEREIETLKEFLPEQLGEEEIKELVTKAIINLKAETPQDIGKVMGSLKSDLQGKADMSLVSQLVKENLAK</sequence>
<evidence type="ECO:0008006" key="3">
    <source>
        <dbReference type="Google" id="ProtNLM"/>
    </source>
</evidence>
<dbReference type="Gene3D" id="1.10.1510.10">
    <property type="entry name" value="Uncharacterised protein YqeY/AIM41 PF09424, N-terminal domain"/>
    <property type="match status" value="1"/>
</dbReference>
<evidence type="ECO:0000313" key="2">
    <source>
        <dbReference type="EMBL" id="SUZ89855.1"/>
    </source>
</evidence>
<dbReference type="SUPFAM" id="SSF89095">
    <property type="entry name" value="GatB/YqeY motif"/>
    <property type="match status" value="1"/>
</dbReference>
<dbReference type="InterPro" id="IPR003789">
    <property type="entry name" value="Asn/Gln_tRNA_amidoTrase-B-like"/>
</dbReference>
<proteinExistence type="predicted"/>
<feature type="region of interest" description="Disordered" evidence="1">
    <location>
        <begin position="61"/>
        <end position="81"/>
    </location>
</feature>
<dbReference type="Gene3D" id="1.10.10.410">
    <property type="match status" value="1"/>
</dbReference>
<name>A0A381RDH5_9ZZZZ</name>